<reference evidence="1 2" key="1">
    <citation type="submission" date="2024-02" db="EMBL/GenBank/DDBJ databases">
        <title>De novo assembly and annotation of 12 fungi associated with fruit tree decline syndrome in Ontario, Canada.</title>
        <authorList>
            <person name="Sulman M."/>
            <person name="Ellouze W."/>
            <person name="Ilyukhin E."/>
        </authorList>
    </citation>
    <scope>NUCLEOTIDE SEQUENCE [LARGE SCALE GENOMIC DNA]</scope>
    <source>
        <strain evidence="1 2">M1-105</strain>
    </source>
</reference>
<accession>A0ABR3SAS2</accession>
<keyword evidence="2" id="KW-1185">Reference proteome</keyword>
<gene>
    <name evidence="1" type="ORF">SLS56_011728</name>
</gene>
<evidence type="ECO:0000313" key="2">
    <source>
        <dbReference type="Proteomes" id="UP001521116"/>
    </source>
</evidence>
<sequence>MASFVSAALVPRGIVIRARASPFQQTAFEYFGTPTRLSFATRSGFSKPPATSLLLRLEYPGYNDDDDDYDNGSSLSKLSV</sequence>
<evidence type="ECO:0000313" key="1">
    <source>
        <dbReference type="EMBL" id="KAL1615669.1"/>
    </source>
</evidence>
<dbReference type="EMBL" id="JAJVDC020000301">
    <property type="protein sequence ID" value="KAL1615669.1"/>
    <property type="molecule type" value="Genomic_DNA"/>
</dbReference>
<name>A0ABR3SAS2_9PEZI</name>
<proteinExistence type="predicted"/>
<protein>
    <submittedName>
        <fullName evidence="1">Uncharacterized protein</fullName>
    </submittedName>
</protein>
<comment type="caution">
    <text evidence="1">The sequence shown here is derived from an EMBL/GenBank/DDBJ whole genome shotgun (WGS) entry which is preliminary data.</text>
</comment>
<organism evidence="1 2">
    <name type="scientific">Neofusicoccum ribis</name>
    <dbReference type="NCBI Taxonomy" id="45134"/>
    <lineage>
        <taxon>Eukaryota</taxon>
        <taxon>Fungi</taxon>
        <taxon>Dikarya</taxon>
        <taxon>Ascomycota</taxon>
        <taxon>Pezizomycotina</taxon>
        <taxon>Dothideomycetes</taxon>
        <taxon>Dothideomycetes incertae sedis</taxon>
        <taxon>Botryosphaeriales</taxon>
        <taxon>Botryosphaeriaceae</taxon>
        <taxon>Neofusicoccum</taxon>
    </lineage>
</organism>
<dbReference type="Proteomes" id="UP001521116">
    <property type="component" value="Unassembled WGS sequence"/>
</dbReference>